<dbReference type="PANTHER" id="PTHR20898:SF0">
    <property type="entry name" value="DAEDALUS ON 3-RELATED"/>
    <property type="match status" value="1"/>
</dbReference>
<reference evidence="1" key="1">
    <citation type="submission" date="2022-01" db="EMBL/GenBank/DDBJ databases">
        <authorList>
            <person name="King R."/>
        </authorList>
    </citation>
    <scope>NUCLEOTIDE SEQUENCE</scope>
</reference>
<evidence type="ECO:0000313" key="2">
    <source>
        <dbReference type="Proteomes" id="UP001153620"/>
    </source>
</evidence>
<gene>
    <name evidence="1" type="ORF">CHIRRI_LOCUS9731</name>
</gene>
<proteinExistence type="predicted"/>
<name>A0A9N9WWP3_9DIPT</name>
<evidence type="ECO:0000313" key="1">
    <source>
        <dbReference type="EMBL" id="CAG9806877.1"/>
    </source>
</evidence>
<dbReference type="Proteomes" id="UP001153620">
    <property type="component" value="Chromosome 3"/>
</dbReference>
<dbReference type="AlphaFoldDB" id="A0A9N9WWP3"/>
<sequence length="179" mass="20529">MNVKCSAIVLPLFLVATIFHFGYGLITKVQCSTSGKGTCMEPYCSFSKSEKNSSVVVASYGCKDIRKPLMKINVHLKVYMKTSSQYYQIGYFPKFDYCQYITTFDKENFLYTGVKLLKKKMPEVVHECPYQDNDLQVNNLTLTDSDFKHIPAGKYKVVCTFSDDVDNKILKMTTHYHIT</sequence>
<protein>
    <submittedName>
        <fullName evidence="1">Uncharacterized protein</fullName>
    </submittedName>
</protein>
<dbReference type="InterPro" id="IPR010512">
    <property type="entry name" value="DUF1091"/>
</dbReference>
<keyword evidence="2" id="KW-1185">Reference proteome</keyword>
<accession>A0A9N9WWP3</accession>
<reference evidence="1" key="2">
    <citation type="submission" date="2022-10" db="EMBL/GenBank/DDBJ databases">
        <authorList>
            <consortium name="ENA_rothamsted_submissions"/>
            <consortium name="culmorum"/>
            <person name="King R."/>
        </authorList>
    </citation>
    <scope>NUCLEOTIDE SEQUENCE</scope>
</reference>
<dbReference type="PANTHER" id="PTHR20898">
    <property type="entry name" value="DAEDALUS ON 3-RELATED-RELATED"/>
    <property type="match status" value="1"/>
</dbReference>
<organism evidence="1 2">
    <name type="scientific">Chironomus riparius</name>
    <dbReference type="NCBI Taxonomy" id="315576"/>
    <lineage>
        <taxon>Eukaryota</taxon>
        <taxon>Metazoa</taxon>
        <taxon>Ecdysozoa</taxon>
        <taxon>Arthropoda</taxon>
        <taxon>Hexapoda</taxon>
        <taxon>Insecta</taxon>
        <taxon>Pterygota</taxon>
        <taxon>Neoptera</taxon>
        <taxon>Endopterygota</taxon>
        <taxon>Diptera</taxon>
        <taxon>Nematocera</taxon>
        <taxon>Chironomoidea</taxon>
        <taxon>Chironomidae</taxon>
        <taxon>Chironominae</taxon>
        <taxon>Chironomus</taxon>
    </lineage>
</organism>
<dbReference type="OrthoDB" id="7788679at2759"/>
<dbReference type="Pfam" id="PF06477">
    <property type="entry name" value="DUF1091"/>
    <property type="match status" value="1"/>
</dbReference>
<dbReference type="EMBL" id="OU895879">
    <property type="protein sequence ID" value="CAG9806877.1"/>
    <property type="molecule type" value="Genomic_DNA"/>
</dbReference>